<gene>
    <name evidence="3" type="ORF">HPLM_LOCUS12934</name>
</gene>
<evidence type="ECO:0000259" key="2">
    <source>
        <dbReference type="PROSITE" id="PS51549"/>
    </source>
</evidence>
<dbReference type="WBParaSite" id="HPLM_0001294201-mRNA-1">
    <property type="protein sequence ID" value="HPLM_0001294201-mRNA-1"/>
    <property type="gene ID" value="HPLM_0001294201"/>
</dbReference>
<reference evidence="5" key="1">
    <citation type="submission" date="2017-02" db="UniProtKB">
        <authorList>
            <consortium name="WormBaseParasite"/>
        </authorList>
    </citation>
    <scope>IDENTIFICATION</scope>
</reference>
<sequence length="148" mass="16693">MSVPLVWLQDVDPPREEEIGAVVALERNISSGEVRILNCNTILIPSLFYEAERELPSNNNHRPFTDTFVFVGVGNVTDTVQQTKARIIGYEFDDPLERHSGDDVIVRLPRGVRTFDVDFLNIYNEDIKKSYGYVALPSLLVPPCADDL</sequence>
<dbReference type="InterPro" id="IPR052126">
    <property type="entry name" value="Spindle_Org/Thrombomodulin"/>
</dbReference>
<keyword evidence="1" id="KW-0677">Repeat</keyword>
<feature type="domain" description="DM13" evidence="2">
    <location>
        <begin position="20"/>
        <end position="137"/>
    </location>
</feature>
<name>A0A0N4WNQ8_HAEPC</name>
<dbReference type="PROSITE" id="PS51549">
    <property type="entry name" value="DM13"/>
    <property type="match status" value="1"/>
</dbReference>
<organism evidence="5">
    <name type="scientific">Haemonchus placei</name>
    <name type="common">Barber's pole worm</name>
    <dbReference type="NCBI Taxonomy" id="6290"/>
    <lineage>
        <taxon>Eukaryota</taxon>
        <taxon>Metazoa</taxon>
        <taxon>Ecdysozoa</taxon>
        <taxon>Nematoda</taxon>
        <taxon>Chromadorea</taxon>
        <taxon>Rhabditida</taxon>
        <taxon>Rhabditina</taxon>
        <taxon>Rhabditomorpha</taxon>
        <taxon>Strongyloidea</taxon>
        <taxon>Trichostrongylidae</taxon>
        <taxon>Haemonchus</taxon>
    </lineage>
</organism>
<keyword evidence="4" id="KW-1185">Reference proteome</keyword>
<evidence type="ECO:0000313" key="5">
    <source>
        <dbReference type="WBParaSite" id="HPLM_0001294201-mRNA-1"/>
    </source>
</evidence>
<dbReference type="Pfam" id="PF10517">
    <property type="entry name" value="DM13"/>
    <property type="match status" value="1"/>
</dbReference>
<dbReference type="EMBL" id="UZAF01018024">
    <property type="protein sequence ID" value="VDO47210.1"/>
    <property type="molecule type" value="Genomic_DNA"/>
</dbReference>
<evidence type="ECO:0000256" key="1">
    <source>
        <dbReference type="ARBA" id="ARBA00022737"/>
    </source>
</evidence>
<dbReference type="PANTHER" id="PTHR24036">
    <property type="entry name" value="SKELETOR-RELATED"/>
    <property type="match status" value="1"/>
</dbReference>
<evidence type="ECO:0000313" key="4">
    <source>
        <dbReference type="Proteomes" id="UP000268014"/>
    </source>
</evidence>
<dbReference type="AlphaFoldDB" id="A0A0N4WNQ8"/>
<dbReference type="OMA" id="QMAWEIF"/>
<evidence type="ECO:0000313" key="3">
    <source>
        <dbReference type="EMBL" id="VDO47210.1"/>
    </source>
</evidence>
<proteinExistence type="predicted"/>
<reference evidence="3 4" key="2">
    <citation type="submission" date="2018-11" db="EMBL/GenBank/DDBJ databases">
        <authorList>
            <consortium name="Pathogen Informatics"/>
        </authorList>
    </citation>
    <scope>NUCLEOTIDE SEQUENCE [LARGE SCALE GENOMIC DNA]</scope>
    <source>
        <strain evidence="3 4">MHpl1</strain>
    </source>
</reference>
<dbReference type="Proteomes" id="UP000268014">
    <property type="component" value="Unassembled WGS sequence"/>
</dbReference>
<protein>
    <submittedName>
        <fullName evidence="5">DM13 domain-containing protein</fullName>
    </submittedName>
</protein>
<dbReference type="SMART" id="SM00686">
    <property type="entry name" value="DM13"/>
    <property type="match status" value="1"/>
</dbReference>
<accession>A0A0N4WNQ8</accession>
<dbReference type="InterPro" id="IPR019545">
    <property type="entry name" value="DM13_domain"/>
</dbReference>
<dbReference type="PANTHER" id="PTHR24036:SF5">
    <property type="entry name" value="THROMBOMODULIN"/>
    <property type="match status" value="1"/>
</dbReference>
<dbReference type="OrthoDB" id="2448405at2759"/>